<name>A0A8D7ZV53_CULPI</name>
<reference evidence="2" key="1">
    <citation type="submission" date="2021-05" db="EMBL/GenBank/DDBJ databases">
        <authorList>
            <person name="Alioto T."/>
            <person name="Alioto T."/>
            <person name="Gomez Garrido J."/>
        </authorList>
    </citation>
    <scope>NUCLEOTIDE SEQUENCE</scope>
</reference>
<dbReference type="EMBL" id="HBUE01182986">
    <property type="protein sequence ID" value="CAG6521357.1"/>
    <property type="molecule type" value="Transcribed_RNA"/>
</dbReference>
<sequence length="132" mass="14272">MTATASSGLTKSPSAANMRPFGATRPHRNCTSWICARTAAPPLPGVHPRAASRSWPHSSGTRFPTVPGSPSAVWSNVARKSTPYWAAAVAELADPPDLVRRRSSKIRPISSTAAWRNLLRSSPVRTFSRRAR</sequence>
<feature type="region of interest" description="Disordered" evidence="1">
    <location>
        <begin position="1"/>
        <end position="23"/>
    </location>
</feature>
<protein>
    <submittedName>
        <fullName evidence="2">(northern house mosquito) hypothetical protein</fullName>
    </submittedName>
</protein>
<evidence type="ECO:0000313" key="2">
    <source>
        <dbReference type="EMBL" id="CAG6445007.1"/>
    </source>
</evidence>
<dbReference type="EMBL" id="HBUE01004019">
    <property type="protein sequence ID" value="CAG6445007.1"/>
    <property type="molecule type" value="Transcribed_RNA"/>
</dbReference>
<accession>A0A8D7ZV53</accession>
<feature type="region of interest" description="Disordered" evidence="1">
    <location>
        <begin position="45"/>
        <end position="71"/>
    </location>
</feature>
<dbReference type="EMBL" id="HBUE01288628">
    <property type="protein sequence ID" value="CAG6572941.1"/>
    <property type="molecule type" value="Transcribed_RNA"/>
</dbReference>
<dbReference type="AlphaFoldDB" id="A0A8D7ZV53"/>
<organism evidence="2">
    <name type="scientific">Culex pipiens</name>
    <name type="common">House mosquito</name>
    <dbReference type="NCBI Taxonomy" id="7175"/>
    <lineage>
        <taxon>Eukaryota</taxon>
        <taxon>Metazoa</taxon>
        <taxon>Ecdysozoa</taxon>
        <taxon>Arthropoda</taxon>
        <taxon>Hexapoda</taxon>
        <taxon>Insecta</taxon>
        <taxon>Pterygota</taxon>
        <taxon>Neoptera</taxon>
        <taxon>Endopterygota</taxon>
        <taxon>Diptera</taxon>
        <taxon>Nematocera</taxon>
        <taxon>Culicoidea</taxon>
        <taxon>Culicidae</taxon>
        <taxon>Culicinae</taxon>
        <taxon>Culicini</taxon>
        <taxon>Culex</taxon>
        <taxon>Culex</taxon>
    </lineage>
</organism>
<feature type="compositionally biased region" description="Polar residues" evidence="1">
    <location>
        <begin position="1"/>
        <end position="15"/>
    </location>
</feature>
<evidence type="ECO:0000256" key="1">
    <source>
        <dbReference type="SAM" id="MobiDB-lite"/>
    </source>
</evidence>
<proteinExistence type="predicted"/>